<feature type="signal peptide" evidence="1">
    <location>
        <begin position="1"/>
        <end position="18"/>
    </location>
</feature>
<evidence type="ECO:0000313" key="3">
    <source>
        <dbReference type="Proteomes" id="UP000241690"/>
    </source>
</evidence>
<keyword evidence="1" id="KW-0732">Signal</keyword>
<evidence type="ECO:0000313" key="2">
    <source>
        <dbReference type="EMBL" id="PTB60481.1"/>
    </source>
</evidence>
<keyword evidence="3" id="KW-1185">Reference proteome</keyword>
<protein>
    <submittedName>
        <fullName evidence="2">Uncharacterized protein</fullName>
    </submittedName>
</protein>
<proteinExistence type="predicted"/>
<sequence>MGRSLFPPSLSLLALCSSIPLFFSPLLRSDANGFSRNLGNRFLQPSPTDLP</sequence>
<dbReference type="AlphaFoldDB" id="A0A2T4ATV9"/>
<organism evidence="2 3">
    <name type="scientific">Trichoderma harzianum CBS 226.95</name>
    <dbReference type="NCBI Taxonomy" id="983964"/>
    <lineage>
        <taxon>Eukaryota</taxon>
        <taxon>Fungi</taxon>
        <taxon>Dikarya</taxon>
        <taxon>Ascomycota</taxon>
        <taxon>Pezizomycotina</taxon>
        <taxon>Sordariomycetes</taxon>
        <taxon>Hypocreomycetidae</taxon>
        <taxon>Hypocreales</taxon>
        <taxon>Hypocreaceae</taxon>
        <taxon>Trichoderma</taxon>
    </lineage>
</organism>
<gene>
    <name evidence="2" type="ORF">M431DRAFT_502618</name>
</gene>
<reference evidence="2 3" key="1">
    <citation type="submission" date="2016-07" db="EMBL/GenBank/DDBJ databases">
        <title>Multiple horizontal gene transfer events from other fungi enriched the ability of initially mycotrophic Trichoderma (Ascomycota) to feed on dead plant biomass.</title>
        <authorList>
            <consortium name="DOE Joint Genome Institute"/>
            <person name="Aerts A."/>
            <person name="Atanasova L."/>
            <person name="Chenthamara K."/>
            <person name="Zhang J."/>
            <person name="Grujic M."/>
            <person name="Henrissat B."/>
            <person name="Kuo A."/>
            <person name="Salamov A."/>
            <person name="Lipzen A."/>
            <person name="Labutti K."/>
            <person name="Barry K."/>
            <person name="Miao Y."/>
            <person name="Rahimi M.J."/>
            <person name="Shen Q."/>
            <person name="Grigoriev I.V."/>
            <person name="Kubicek C.P."/>
            <person name="Druzhinina I.S."/>
        </authorList>
    </citation>
    <scope>NUCLEOTIDE SEQUENCE [LARGE SCALE GENOMIC DNA]</scope>
    <source>
        <strain evidence="2 3">CBS 226.95</strain>
    </source>
</reference>
<dbReference type="RefSeq" id="XP_024780158.1">
    <property type="nucleotide sequence ID" value="XM_024918176.1"/>
</dbReference>
<feature type="chain" id="PRO_5015445114" evidence="1">
    <location>
        <begin position="19"/>
        <end position="51"/>
    </location>
</feature>
<dbReference type="Proteomes" id="UP000241690">
    <property type="component" value="Unassembled WGS sequence"/>
</dbReference>
<dbReference type="GeneID" id="36626745"/>
<name>A0A2T4ATV9_TRIHA</name>
<evidence type="ECO:0000256" key="1">
    <source>
        <dbReference type="SAM" id="SignalP"/>
    </source>
</evidence>
<accession>A0A2T4ATV9</accession>
<dbReference type="EMBL" id="KZ679675">
    <property type="protein sequence ID" value="PTB60481.1"/>
    <property type="molecule type" value="Genomic_DNA"/>
</dbReference>